<reference evidence="2 3" key="1">
    <citation type="submission" date="2024-09" db="EMBL/GenBank/DDBJ databases">
        <authorList>
            <person name="Sun Q."/>
            <person name="Mori K."/>
        </authorList>
    </citation>
    <scope>NUCLEOTIDE SEQUENCE [LARGE SCALE GENOMIC DNA]</scope>
    <source>
        <strain evidence="2 3">JCM 13519</strain>
    </source>
</reference>
<comment type="caution">
    <text evidence="2">The sequence shown here is derived from an EMBL/GenBank/DDBJ whole genome shotgun (WGS) entry which is preliminary data.</text>
</comment>
<evidence type="ECO:0008006" key="4">
    <source>
        <dbReference type="Google" id="ProtNLM"/>
    </source>
</evidence>
<feature type="region of interest" description="Disordered" evidence="1">
    <location>
        <begin position="66"/>
        <end position="99"/>
    </location>
</feature>
<keyword evidence="3" id="KW-1185">Reference proteome</keyword>
<name>A0ABV5UTS8_9MICC</name>
<proteinExistence type="predicted"/>
<evidence type="ECO:0000313" key="2">
    <source>
        <dbReference type="EMBL" id="MFB9715588.1"/>
    </source>
</evidence>
<organism evidence="2 3">
    <name type="scientific">Arthrobacter methylotrophus</name>
    <dbReference type="NCBI Taxonomy" id="121291"/>
    <lineage>
        <taxon>Bacteria</taxon>
        <taxon>Bacillati</taxon>
        <taxon>Actinomycetota</taxon>
        <taxon>Actinomycetes</taxon>
        <taxon>Micrococcales</taxon>
        <taxon>Micrococcaceae</taxon>
        <taxon>Arthrobacter</taxon>
    </lineage>
</organism>
<sequence length="164" mass="17803">MTQEPNPLNGKPKLAYSLEEAAQATGYSVATLRIAIRRHDLLSRYANSKAIILADELQDWLNSLATEPKGGHQPLSHLADPADLAPFPGPPNKPEPAAAPAMTTQRLAYTFEQAAEQSGYSIRTLKQQVADGNLRARYANSKGVIRHADLDAWLDALPAEPPVK</sequence>
<accession>A0ABV5UTS8</accession>
<protein>
    <recommendedName>
        <fullName evidence="4">Helix-turn-helix domain-containing protein</fullName>
    </recommendedName>
</protein>
<dbReference type="Proteomes" id="UP001589536">
    <property type="component" value="Unassembled WGS sequence"/>
</dbReference>
<evidence type="ECO:0000256" key="1">
    <source>
        <dbReference type="SAM" id="MobiDB-lite"/>
    </source>
</evidence>
<evidence type="ECO:0000313" key="3">
    <source>
        <dbReference type="Proteomes" id="UP001589536"/>
    </source>
</evidence>
<gene>
    <name evidence="2" type="ORF">ACFFPI_15910</name>
</gene>
<dbReference type="EMBL" id="JBHMBH010000036">
    <property type="protein sequence ID" value="MFB9715588.1"/>
    <property type="molecule type" value="Genomic_DNA"/>
</dbReference>
<dbReference type="RefSeq" id="WP_345050678.1">
    <property type="nucleotide sequence ID" value="NZ_BAABED010000001.1"/>
</dbReference>